<dbReference type="PANTHER" id="PTHR10146:SF14">
    <property type="entry name" value="PYRIDOXAL PHOSPHATE HOMEOSTASIS PROTEIN"/>
    <property type="match status" value="1"/>
</dbReference>
<dbReference type="InterPro" id="IPR001608">
    <property type="entry name" value="Ala_racemase_N"/>
</dbReference>
<accession>A0A645GWG6</accession>
<keyword evidence="1" id="KW-0663">Pyridoxal phosphate</keyword>
<dbReference type="GO" id="GO:0030170">
    <property type="term" value="F:pyridoxal phosphate binding"/>
    <property type="evidence" value="ECO:0007669"/>
    <property type="project" value="InterPro"/>
</dbReference>
<dbReference type="PANTHER" id="PTHR10146">
    <property type="entry name" value="PROLINE SYNTHETASE CO-TRANSCRIBED BACTERIAL HOMOLOG PROTEIN"/>
    <property type="match status" value="1"/>
</dbReference>
<sequence length="115" mass="13053">MANVLIQVNIGRDENKSGVLLENLEELIDACEKCSSVKVKGLMTILPKVDDELTRKYFAEMKNLYDCLSKKRYNNVLMEYLSMGMTSDYKIAVLEGANVIRVGEGIFGKRSYNNF</sequence>
<dbReference type="InterPro" id="IPR011078">
    <property type="entry name" value="PyrdxlP_homeostasis"/>
</dbReference>
<dbReference type="Pfam" id="PF01168">
    <property type="entry name" value="Ala_racemase_N"/>
    <property type="match status" value="1"/>
</dbReference>
<gene>
    <name evidence="3" type="primary">yggS_15</name>
    <name evidence="3" type="ORF">SDC9_178541</name>
</gene>
<dbReference type="AlphaFoldDB" id="A0A645GWG6"/>
<dbReference type="InterPro" id="IPR029066">
    <property type="entry name" value="PLP-binding_barrel"/>
</dbReference>
<evidence type="ECO:0000313" key="3">
    <source>
        <dbReference type="EMBL" id="MPN31068.1"/>
    </source>
</evidence>
<feature type="domain" description="Alanine racemase N-terminal" evidence="2">
    <location>
        <begin position="2"/>
        <end position="109"/>
    </location>
</feature>
<dbReference type="SUPFAM" id="SSF51419">
    <property type="entry name" value="PLP-binding barrel"/>
    <property type="match status" value="1"/>
</dbReference>
<dbReference type="Gene3D" id="3.20.20.10">
    <property type="entry name" value="Alanine racemase"/>
    <property type="match status" value="1"/>
</dbReference>
<evidence type="ECO:0000259" key="2">
    <source>
        <dbReference type="Pfam" id="PF01168"/>
    </source>
</evidence>
<protein>
    <submittedName>
        <fullName evidence="3">Pyridoxal phosphate homeostasis protein</fullName>
    </submittedName>
</protein>
<proteinExistence type="predicted"/>
<reference evidence="3" key="1">
    <citation type="submission" date="2019-08" db="EMBL/GenBank/DDBJ databases">
        <authorList>
            <person name="Kucharzyk K."/>
            <person name="Murdoch R.W."/>
            <person name="Higgins S."/>
            <person name="Loffler F."/>
        </authorList>
    </citation>
    <scope>NUCLEOTIDE SEQUENCE</scope>
</reference>
<organism evidence="3">
    <name type="scientific">bioreactor metagenome</name>
    <dbReference type="NCBI Taxonomy" id="1076179"/>
    <lineage>
        <taxon>unclassified sequences</taxon>
        <taxon>metagenomes</taxon>
        <taxon>ecological metagenomes</taxon>
    </lineage>
</organism>
<comment type="caution">
    <text evidence="3">The sequence shown here is derived from an EMBL/GenBank/DDBJ whole genome shotgun (WGS) entry which is preliminary data.</text>
</comment>
<name>A0A645GWG6_9ZZZZ</name>
<dbReference type="EMBL" id="VSSQ01082451">
    <property type="protein sequence ID" value="MPN31068.1"/>
    <property type="molecule type" value="Genomic_DNA"/>
</dbReference>
<evidence type="ECO:0000256" key="1">
    <source>
        <dbReference type="ARBA" id="ARBA00022898"/>
    </source>
</evidence>